<accession>A0A7S3LGL2</accession>
<proteinExistence type="predicted"/>
<name>A0A7S3LGL2_9STRA</name>
<dbReference type="AlphaFoldDB" id="A0A7S3LGL2"/>
<evidence type="ECO:0000313" key="2">
    <source>
        <dbReference type="EMBL" id="CAE0429805.1"/>
    </source>
</evidence>
<reference evidence="2" key="1">
    <citation type="submission" date="2021-01" db="EMBL/GenBank/DDBJ databases">
        <authorList>
            <person name="Corre E."/>
            <person name="Pelletier E."/>
            <person name="Niang G."/>
            <person name="Scheremetjew M."/>
            <person name="Finn R."/>
            <person name="Kale V."/>
            <person name="Holt S."/>
            <person name="Cochrane G."/>
            <person name="Meng A."/>
            <person name="Brown T."/>
            <person name="Cohen L."/>
        </authorList>
    </citation>
    <scope>NUCLEOTIDE SEQUENCE</scope>
    <source>
        <strain evidence="2">GSBS06</strain>
    </source>
</reference>
<sequence length="196" mass="23197">MMEGKGQGICDFSHGSVPEHNVSMTRRKLDTEEQWSCRSFNMRENLLCIRADIKDVLNIAERERQKHRDYENRLYDEFHKGDKKAHFALKSLNRAIVTLSSGKRDRKFRQRERKLDSIYKTPKNDSNKDQLTIRKKLPRQNVIPWVPAMSNSKLSRSLLTQSEKLKKKDPSKRKSKVKKKSKLKSKNRSKVQETRR</sequence>
<dbReference type="EMBL" id="HBIN01000388">
    <property type="protein sequence ID" value="CAE0429805.1"/>
    <property type="molecule type" value="Transcribed_RNA"/>
</dbReference>
<gene>
    <name evidence="2" type="ORF">ASTO00021_LOCUS154</name>
</gene>
<organism evidence="2">
    <name type="scientific">Aplanochytrium stocchinoi</name>
    <dbReference type="NCBI Taxonomy" id="215587"/>
    <lineage>
        <taxon>Eukaryota</taxon>
        <taxon>Sar</taxon>
        <taxon>Stramenopiles</taxon>
        <taxon>Bigyra</taxon>
        <taxon>Labyrinthulomycetes</taxon>
        <taxon>Thraustochytrida</taxon>
        <taxon>Thraustochytriidae</taxon>
        <taxon>Aplanochytrium</taxon>
    </lineage>
</organism>
<feature type="region of interest" description="Disordered" evidence="1">
    <location>
        <begin position="153"/>
        <end position="196"/>
    </location>
</feature>
<protein>
    <submittedName>
        <fullName evidence="2">Uncharacterized protein</fullName>
    </submittedName>
</protein>
<feature type="compositionally biased region" description="Basic residues" evidence="1">
    <location>
        <begin position="169"/>
        <end position="189"/>
    </location>
</feature>
<evidence type="ECO:0000256" key="1">
    <source>
        <dbReference type="SAM" id="MobiDB-lite"/>
    </source>
</evidence>